<dbReference type="PROSITE" id="PS51393">
    <property type="entry name" value="LIPOXYGENASE_3"/>
    <property type="match status" value="1"/>
</dbReference>
<dbReference type="PRINTS" id="PR00087">
    <property type="entry name" value="LIPOXYGENASE"/>
</dbReference>
<keyword evidence="5" id="KW-0812">Transmembrane</keyword>
<keyword evidence="1" id="KW-0479">Metal-binding</keyword>
<dbReference type="Proteomes" id="UP001162640">
    <property type="component" value="Unassembled WGS sequence"/>
</dbReference>
<dbReference type="PANTHER" id="PTHR11771">
    <property type="entry name" value="LIPOXYGENASE"/>
    <property type="match status" value="1"/>
</dbReference>
<dbReference type="Gene3D" id="3.10.450.60">
    <property type="match status" value="1"/>
</dbReference>
<dbReference type="AlphaFoldDB" id="A0A9W7ER25"/>
<evidence type="ECO:0000256" key="3">
    <source>
        <dbReference type="ARBA" id="ARBA00023002"/>
    </source>
</evidence>
<evidence type="ECO:0000313" key="8">
    <source>
        <dbReference type="Proteomes" id="UP001162640"/>
    </source>
</evidence>
<dbReference type="Gene3D" id="1.20.245.10">
    <property type="entry name" value="Lipoxygenase-1, Domain 5"/>
    <property type="match status" value="1"/>
</dbReference>
<dbReference type="EMBL" id="BLQM01000398">
    <property type="protein sequence ID" value="GMH87662.1"/>
    <property type="molecule type" value="Genomic_DNA"/>
</dbReference>
<accession>A0A9W7ER25</accession>
<dbReference type="GO" id="GO:0016702">
    <property type="term" value="F:oxidoreductase activity, acting on single donors with incorporation of molecular oxygen, incorporation of two atoms of oxygen"/>
    <property type="evidence" value="ECO:0007669"/>
    <property type="project" value="InterPro"/>
</dbReference>
<feature type="transmembrane region" description="Helical" evidence="5">
    <location>
        <begin position="80"/>
        <end position="103"/>
    </location>
</feature>
<evidence type="ECO:0000256" key="1">
    <source>
        <dbReference type="ARBA" id="ARBA00022723"/>
    </source>
</evidence>
<keyword evidence="5" id="KW-0472">Membrane</keyword>
<evidence type="ECO:0000313" key="7">
    <source>
        <dbReference type="EMBL" id="GMH87662.1"/>
    </source>
</evidence>
<dbReference type="GO" id="GO:0034440">
    <property type="term" value="P:lipid oxidation"/>
    <property type="evidence" value="ECO:0007669"/>
    <property type="project" value="InterPro"/>
</dbReference>
<comment type="caution">
    <text evidence="7">The sequence shown here is derived from an EMBL/GenBank/DDBJ whole genome shotgun (WGS) entry which is preliminary data.</text>
</comment>
<sequence>MSDTQNPKVLDLHAKGSRAVQSFMRTFGPDDTSPDSIPMTEKTSKKDRPKRYVNPKNGKEISRLKSVVVDNRGNVLMKRLVTLSLVGAFCAACALMFLSGVAVEEEPPKAVKEEVVEQDDVQAKWISASDFCMSCSNAPSRKWSWWFGWGGCDCFAGWSGACCNIPHLEAGECALYEDTLEVIHDHRVVPGIPFHKDLETSPCSNAWAIDALGQGVAPVVVNMLYNVIDEQPPQYIRDSLADLHEATKDNSYWSLVWETLKMFARIFTDDRGAEYEMMSSLKDCEGVAADYASDSTGLTALSTMGACYEEQMDALDGVHGEGYKPTLPEYNNFWRLIDAEESVLFAMVDSVNDTIPVAWMRNDDMFGWIRMVGSNPDMLRIATSADFGANFDVTDAMYNTAMGESGSGTLNAALAAGRLFMMDFSIFGSGVEDNNGKFLHAPKALFAVPVDTSQRLRTVAIQQYQTPSTQHPLVGAPDPSIRDSWDEQSDGSKTFGSSLSEADQKTLIKWAMAKTSVQAAESSYFEVVTHFGRTHLVMEPFMIATNVAFHETHPIRKLLQPHFEGTLHINQGAVDALISEGGVIDKIFPPPISVTQSIAVSACKDFLENYNDNMFDVAFEKRGTTTLPAEYPFRDDGMLLWNAIKDWTYKYLTIAYSSDKKMLKDPWLKCFWDLLVSPQGGMLKKVGDTNNGKLYTRRYLSEFLALIIWTSSGQHAATNFPQKDVGAHITMNPTSSWSKGRLDESDLDITNWFDMLPPLHEAFDQLNTEYLLGSVHYNRLGRYEEDYATGHFEGAYRDAEIEFQAALNNIKSTIEARNAQAGTMRGDAWPYEILMPDNTPNSINI</sequence>
<dbReference type="InterPro" id="IPR013819">
    <property type="entry name" value="LipOase_C"/>
</dbReference>
<dbReference type="GO" id="GO:0046872">
    <property type="term" value="F:metal ion binding"/>
    <property type="evidence" value="ECO:0007669"/>
    <property type="project" value="UniProtKB-KW"/>
</dbReference>
<name>A0A9W7ER25_9STRA</name>
<organism evidence="7 8">
    <name type="scientific">Triparma laevis f. inornata</name>
    <dbReference type="NCBI Taxonomy" id="1714386"/>
    <lineage>
        <taxon>Eukaryota</taxon>
        <taxon>Sar</taxon>
        <taxon>Stramenopiles</taxon>
        <taxon>Ochrophyta</taxon>
        <taxon>Bolidophyceae</taxon>
        <taxon>Parmales</taxon>
        <taxon>Triparmaceae</taxon>
        <taxon>Triparma</taxon>
    </lineage>
</organism>
<evidence type="ECO:0000256" key="4">
    <source>
        <dbReference type="SAM" id="MobiDB-lite"/>
    </source>
</evidence>
<feature type="region of interest" description="Disordered" evidence="4">
    <location>
        <begin position="467"/>
        <end position="498"/>
    </location>
</feature>
<evidence type="ECO:0000256" key="5">
    <source>
        <dbReference type="SAM" id="Phobius"/>
    </source>
</evidence>
<dbReference type="InterPro" id="IPR020834">
    <property type="entry name" value="LipOase_CS"/>
</dbReference>
<feature type="region of interest" description="Disordered" evidence="4">
    <location>
        <begin position="24"/>
        <end position="55"/>
    </location>
</feature>
<dbReference type="PROSITE" id="PS00081">
    <property type="entry name" value="LIPOXYGENASE_2"/>
    <property type="match status" value="1"/>
</dbReference>
<keyword evidence="3" id="KW-0560">Oxidoreductase</keyword>
<dbReference type="InterPro" id="IPR036226">
    <property type="entry name" value="LipOase_C_sf"/>
</dbReference>
<keyword evidence="2" id="KW-0223">Dioxygenase</keyword>
<gene>
    <name evidence="7" type="ORF">TL16_g10930</name>
</gene>
<dbReference type="SUPFAM" id="SSF48484">
    <property type="entry name" value="Lipoxigenase"/>
    <property type="match status" value="1"/>
</dbReference>
<proteinExistence type="predicted"/>
<dbReference type="InterPro" id="IPR000907">
    <property type="entry name" value="LipOase"/>
</dbReference>
<evidence type="ECO:0000256" key="2">
    <source>
        <dbReference type="ARBA" id="ARBA00022964"/>
    </source>
</evidence>
<keyword evidence="5" id="KW-1133">Transmembrane helix</keyword>
<evidence type="ECO:0000259" key="6">
    <source>
        <dbReference type="PROSITE" id="PS51393"/>
    </source>
</evidence>
<reference evidence="8" key="1">
    <citation type="journal article" date="2023" name="Commun. Biol.">
        <title>Genome analysis of Parmales, the sister group of diatoms, reveals the evolutionary specialization of diatoms from phago-mixotrophs to photoautotrophs.</title>
        <authorList>
            <person name="Ban H."/>
            <person name="Sato S."/>
            <person name="Yoshikawa S."/>
            <person name="Yamada K."/>
            <person name="Nakamura Y."/>
            <person name="Ichinomiya M."/>
            <person name="Sato N."/>
            <person name="Blanc-Mathieu R."/>
            <person name="Endo H."/>
            <person name="Kuwata A."/>
            <person name="Ogata H."/>
        </authorList>
    </citation>
    <scope>NUCLEOTIDE SEQUENCE [LARGE SCALE GENOMIC DNA]</scope>
</reference>
<protein>
    <recommendedName>
        <fullName evidence="6">Lipoxygenase domain-containing protein</fullName>
    </recommendedName>
</protein>
<dbReference type="Pfam" id="PF00305">
    <property type="entry name" value="Lipoxygenase"/>
    <property type="match status" value="1"/>
</dbReference>
<feature type="domain" description="Lipoxygenase" evidence="6">
    <location>
        <begin position="361"/>
        <end position="845"/>
    </location>
</feature>